<gene>
    <name evidence="1" type="ORF">IHE45_10G030800</name>
</gene>
<organism evidence="1 2">
    <name type="scientific">Dioscorea alata</name>
    <name type="common">Purple yam</name>
    <dbReference type="NCBI Taxonomy" id="55571"/>
    <lineage>
        <taxon>Eukaryota</taxon>
        <taxon>Viridiplantae</taxon>
        <taxon>Streptophyta</taxon>
        <taxon>Embryophyta</taxon>
        <taxon>Tracheophyta</taxon>
        <taxon>Spermatophyta</taxon>
        <taxon>Magnoliopsida</taxon>
        <taxon>Liliopsida</taxon>
        <taxon>Dioscoreales</taxon>
        <taxon>Dioscoreaceae</taxon>
        <taxon>Dioscorea</taxon>
    </lineage>
</organism>
<dbReference type="Proteomes" id="UP000827976">
    <property type="component" value="Chromosome 10"/>
</dbReference>
<proteinExistence type="predicted"/>
<comment type="caution">
    <text evidence="1">The sequence shown here is derived from an EMBL/GenBank/DDBJ whole genome shotgun (WGS) entry which is preliminary data.</text>
</comment>
<name>A0ACB7VA64_DIOAL</name>
<reference evidence="2" key="1">
    <citation type="journal article" date="2022" name="Nat. Commun.">
        <title>Chromosome evolution and the genetic basis of agronomically important traits in greater yam.</title>
        <authorList>
            <person name="Bredeson J.V."/>
            <person name="Lyons J.B."/>
            <person name="Oniyinde I.O."/>
            <person name="Okereke N.R."/>
            <person name="Kolade O."/>
            <person name="Nnabue I."/>
            <person name="Nwadili C.O."/>
            <person name="Hribova E."/>
            <person name="Parker M."/>
            <person name="Nwogha J."/>
            <person name="Shu S."/>
            <person name="Carlson J."/>
            <person name="Kariba R."/>
            <person name="Muthemba S."/>
            <person name="Knop K."/>
            <person name="Barton G.J."/>
            <person name="Sherwood A.V."/>
            <person name="Lopez-Montes A."/>
            <person name="Asiedu R."/>
            <person name="Jamnadass R."/>
            <person name="Muchugi A."/>
            <person name="Goodstein D."/>
            <person name="Egesi C.N."/>
            <person name="Featherston J."/>
            <person name="Asfaw A."/>
            <person name="Simpson G.G."/>
            <person name="Dolezel J."/>
            <person name="Hendre P.S."/>
            <person name="Van Deynze A."/>
            <person name="Kumar P.L."/>
            <person name="Obidiegwu J.E."/>
            <person name="Bhattacharjee R."/>
            <person name="Rokhsar D.S."/>
        </authorList>
    </citation>
    <scope>NUCLEOTIDE SEQUENCE [LARGE SCALE GENOMIC DNA]</scope>
    <source>
        <strain evidence="2">cv. TDa95/00328</strain>
    </source>
</reference>
<sequence>MASRLAPVVLVLVLCAIAASATASIVGGRTEIKNVKSNKMVQSLGKFAVEEYNKGVKGGSNAAALVSFSSVISAESQVVAGTKYYLKIAAEDSHHARKLFDAEVVVKPWLKSQQLLSFKPAH</sequence>
<dbReference type="EMBL" id="CM037020">
    <property type="protein sequence ID" value="KAH7670497.1"/>
    <property type="molecule type" value="Genomic_DNA"/>
</dbReference>
<accession>A0ACB7VA64</accession>
<evidence type="ECO:0000313" key="1">
    <source>
        <dbReference type="EMBL" id="KAH7670497.1"/>
    </source>
</evidence>
<keyword evidence="2" id="KW-1185">Reference proteome</keyword>
<evidence type="ECO:0000313" key="2">
    <source>
        <dbReference type="Proteomes" id="UP000827976"/>
    </source>
</evidence>
<protein>
    <submittedName>
        <fullName evidence="1">Cystatin-C protein</fullName>
    </submittedName>
</protein>